<accession>A0A5E4MH97</accession>
<evidence type="ECO:0000313" key="3">
    <source>
        <dbReference type="Proteomes" id="UP000325440"/>
    </source>
</evidence>
<dbReference type="OrthoDB" id="6590038at2759"/>
<gene>
    <name evidence="2" type="ORF">CINCED_3A002997</name>
</gene>
<evidence type="ECO:0000259" key="1">
    <source>
        <dbReference type="Pfam" id="PF14291"/>
    </source>
</evidence>
<name>A0A5E4MH97_9HEMI</name>
<keyword evidence="3" id="KW-1185">Reference proteome</keyword>
<dbReference type="EMBL" id="CABPRJ010000548">
    <property type="protein sequence ID" value="VVC30896.1"/>
    <property type="molecule type" value="Genomic_DNA"/>
</dbReference>
<dbReference type="Pfam" id="PF14291">
    <property type="entry name" value="DUF4371"/>
    <property type="match status" value="1"/>
</dbReference>
<evidence type="ECO:0000313" key="2">
    <source>
        <dbReference type="EMBL" id="VVC30896.1"/>
    </source>
</evidence>
<sequence length="372" mass="42303">MNSLNATQTVISSSSSSLQSTVFVSDTPITQFTPSTTDINPNRRNRRSEIEEILSKIWVPEINYNFPIKISVIGKQQKVLKLKFQYKWLINSPWLAYSEVNNGVYCKYCFAFTKNEAGVNNQKLGVFVLKKYDDWKHNITKRVLLDADNFLNMLNNPTRAIDKIIDNEKNKQILQNRKNIISIIEAVILCGRQNLALRGHRDSGKIEINDLKVMNEDNFREILRYRAQGDIEMKTYLESSGKMKYTSHRSQNNMIDGCNKILLDKVVFRVNTAKCFSILADETADISGVEQVSLCVKYINSNTLKLTEEFLQFVPTNAMTGKGIANLILENLKQFGINTQYLRGQGYDGAAAMAGKFNGVQAHIKEIHPNLP</sequence>
<dbReference type="AlphaFoldDB" id="A0A5E4MH97"/>
<dbReference type="InterPro" id="IPR025398">
    <property type="entry name" value="DUF4371"/>
</dbReference>
<organism evidence="2 3">
    <name type="scientific">Cinara cedri</name>
    <dbReference type="NCBI Taxonomy" id="506608"/>
    <lineage>
        <taxon>Eukaryota</taxon>
        <taxon>Metazoa</taxon>
        <taxon>Ecdysozoa</taxon>
        <taxon>Arthropoda</taxon>
        <taxon>Hexapoda</taxon>
        <taxon>Insecta</taxon>
        <taxon>Pterygota</taxon>
        <taxon>Neoptera</taxon>
        <taxon>Paraneoptera</taxon>
        <taxon>Hemiptera</taxon>
        <taxon>Sternorrhyncha</taxon>
        <taxon>Aphidomorpha</taxon>
        <taxon>Aphidoidea</taxon>
        <taxon>Aphididae</taxon>
        <taxon>Lachninae</taxon>
        <taxon>Cinara</taxon>
    </lineage>
</organism>
<dbReference type="PANTHER" id="PTHR45749">
    <property type="match status" value="1"/>
</dbReference>
<reference evidence="2 3" key="1">
    <citation type="submission" date="2019-08" db="EMBL/GenBank/DDBJ databases">
        <authorList>
            <person name="Alioto T."/>
            <person name="Alioto T."/>
            <person name="Gomez Garrido J."/>
        </authorList>
    </citation>
    <scope>NUCLEOTIDE SEQUENCE [LARGE SCALE GENOMIC DNA]</scope>
</reference>
<dbReference type="Proteomes" id="UP000325440">
    <property type="component" value="Unassembled WGS sequence"/>
</dbReference>
<feature type="domain" description="DUF4371" evidence="1">
    <location>
        <begin position="191"/>
        <end position="359"/>
    </location>
</feature>
<proteinExistence type="predicted"/>
<dbReference type="PANTHER" id="PTHR45749:SF21">
    <property type="entry name" value="DUF4371 DOMAIN-CONTAINING PROTEIN"/>
    <property type="match status" value="1"/>
</dbReference>
<protein>
    <recommendedName>
        <fullName evidence="1">DUF4371 domain-containing protein</fullName>
    </recommendedName>
</protein>